<feature type="chain" id="PRO_5021030833" description="O-acyltransferase WSD1 C-terminal domain-containing protein" evidence="1">
    <location>
        <begin position="25"/>
        <end position="60"/>
    </location>
</feature>
<evidence type="ECO:0000259" key="2">
    <source>
        <dbReference type="Pfam" id="PF06974"/>
    </source>
</evidence>
<reference evidence="3" key="1">
    <citation type="submission" date="2019-03" db="EMBL/GenBank/DDBJ databases">
        <title>WGS assembly of Setaria viridis.</title>
        <authorList>
            <person name="Huang P."/>
            <person name="Jenkins J."/>
            <person name="Grimwood J."/>
            <person name="Barry K."/>
            <person name="Healey A."/>
            <person name="Mamidi S."/>
            <person name="Sreedasyam A."/>
            <person name="Shu S."/>
            <person name="Feldman M."/>
            <person name="Wu J."/>
            <person name="Yu Y."/>
            <person name="Chen C."/>
            <person name="Johnson J."/>
            <person name="Rokhsar D."/>
            <person name="Baxter I."/>
            <person name="Schmutz J."/>
            <person name="Brutnell T."/>
            <person name="Kellogg E."/>
        </authorList>
    </citation>
    <scope>NUCLEOTIDE SEQUENCE [LARGE SCALE GENOMIC DNA]</scope>
</reference>
<feature type="signal peptide" evidence="1">
    <location>
        <begin position="1"/>
        <end position="24"/>
    </location>
</feature>
<dbReference type="Gramene" id="TKW02041">
    <property type="protein sequence ID" value="TKW02041"/>
    <property type="gene ID" value="SEVIR_8G222301v2"/>
</dbReference>
<keyword evidence="4" id="KW-1185">Reference proteome</keyword>
<dbReference type="InterPro" id="IPR009721">
    <property type="entry name" value="O-acyltransferase_WSD1_C"/>
</dbReference>
<dbReference type="EMBL" id="CM016559">
    <property type="protein sequence ID" value="TKW02041.1"/>
    <property type="molecule type" value="Genomic_DNA"/>
</dbReference>
<feature type="domain" description="O-acyltransferase WSD1 C-terminal" evidence="2">
    <location>
        <begin position="22"/>
        <end position="58"/>
    </location>
</feature>
<gene>
    <name evidence="3" type="ORF">SEVIR_8G222301v2</name>
</gene>
<keyword evidence="1" id="KW-0732">Signal</keyword>
<evidence type="ECO:0000313" key="4">
    <source>
        <dbReference type="Proteomes" id="UP000298652"/>
    </source>
</evidence>
<protein>
    <recommendedName>
        <fullName evidence="2">O-acyltransferase WSD1 C-terminal domain-containing protein</fullName>
    </recommendedName>
</protein>
<dbReference type="Proteomes" id="UP000298652">
    <property type="component" value="Chromosome 8"/>
</dbReference>
<name>A0A4U6TI46_SETVI</name>
<evidence type="ECO:0000256" key="1">
    <source>
        <dbReference type="SAM" id="SignalP"/>
    </source>
</evidence>
<dbReference type="AlphaFoldDB" id="A0A4U6TI46"/>
<evidence type="ECO:0000313" key="3">
    <source>
        <dbReference type="EMBL" id="TKW02041.1"/>
    </source>
</evidence>
<organism evidence="3 4">
    <name type="scientific">Setaria viridis</name>
    <name type="common">Green bristlegrass</name>
    <name type="synonym">Setaria italica subsp. viridis</name>
    <dbReference type="NCBI Taxonomy" id="4556"/>
    <lineage>
        <taxon>Eukaryota</taxon>
        <taxon>Viridiplantae</taxon>
        <taxon>Streptophyta</taxon>
        <taxon>Embryophyta</taxon>
        <taxon>Tracheophyta</taxon>
        <taxon>Spermatophyta</taxon>
        <taxon>Magnoliopsida</taxon>
        <taxon>Liliopsida</taxon>
        <taxon>Poales</taxon>
        <taxon>Poaceae</taxon>
        <taxon>PACMAD clade</taxon>
        <taxon>Panicoideae</taxon>
        <taxon>Panicodae</taxon>
        <taxon>Paniceae</taxon>
        <taxon>Cenchrinae</taxon>
        <taxon>Setaria</taxon>
    </lineage>
</organism>
<proteinExistence type="predicted"/>
<dbReference type="Pfam" id="PF06974">
    <property type="entry name" value="WS_DGAT_C"/>
    <property type="match status" value="1"/>
</dbReference>
<sequence>MVVNMHTLVMFDHLLFPFVKYVQALTIHWQSYADTIRVVLAVDDSQFPDCHHLLDDFVRP</sequence>
<accession>A0A4U6TI46</accession>